<gene>
    <name evidence="4" type="ORF">CAETHG_3555</name>
</gene>
<dbReference type="InterPro" id="IPR014905">
    <property type="entry name" value="HIRAN"/>
</dbReference>
<evidence type="ECO:0000313" key="5">
    <source>
        <dbReference type="Proteomes" id="UP000017590"/>
    </source>
</evidence>
<evidence type="ECO:0000256" key="2">
    <source>
        <dbReference type="ARBA" id="ARBA00022801"/>
    </source>
</evidence>
<feature type="domain" description="HIRAN" evidence="3">
    <location>
        <begin position="33"/>
        <end position="127"/>
    </location>
</feature>
<evidence type="ECO:0000259" key="3">
    <source>
        <dbReference type="SMART" id="SM00910"/>
    </source>
</evidence>
<protein>
    <submittedName>
        <fullName evidence="4">HIRAN domain-containing protein</fullName>
    </submittedName>
</protein>
<organism evidence="4 5">
    <name type="scientific">Clostridium autoethanogenum DSM 10061</name>
    <dbReference type="NCBI Taxonomy" id="1341692"/>
    <lineage>
        <taxon>Bacteria</taxon>
        <taxon>Bacillati</taxon>
        <taxon>Bacillota</taxon>
        <taxon>Clostridia</taxon>
        <taxon>Eubacteriales</taxon>
        <taxon>Clostridiaceae</taxon>
        <taxon>Clostridium</taxon>
    </lineage>
</organism>
<dbReference type="SMART" id="SM00910">
    <property type="entry name" value="HIRAN"/>
    <property type="match status" value="1"/>
</dbReference>
<dbReference type="Gene3D" id="3.30.70.2330">
    <property type="match status" value="1"/>
</dbReference>
<accession>A0ABM5NYR1</accession>
<evidence type="ECO:0000256" key="1">
    <source>
        <dbReference type="ARBA" id="ARBA00022723"/>
    </source>
</evidence>
<dbReference type="RefSeq" id="WP_023163230.1">
    <property type="nucleotide sequence ID" value="NC_022592.1"/>
</dbReference>
<evidence type="ECO:0000313" key="4">
    <source>
        <dbReference type="EMBL" id="AGY77758.1"/>
    </source>
</evidence>
<name>A0ABM5NYR1_9CLOT</name>
<proteinExistence type="predicted"/>
<dbReference type="Proteomes" id="UP000017590">
    <property type="component" value="Chromosome"/>
</dbReference>
<dbReference type="EMBL" id="CP006763">
    <property type="protein sequence ID" value="AGY77758.1"/>
    <property type="molecule type" value="Genomic_DNA"/>
</dbReference>
<keyword evidence="1" id="KW-0479">Metal-binding</keyword>
<keyword evidence="2" id="KW-0378">Hydrolase</keyword>
<sequence>MDDKALTKFNTSGTSLINSFSTGNLPMPYANEIFLLNVWIAGLNYYEGHSIEDELNVGNKLLLKREPKNQYDNLAIEIYDAKNRKLGYVPRAKNEVISRLMDGGKLLYGIITEIEYEYLEISADIFMSDF</sequence>
<keyword evidence="5" id="KW-1185">Reference proteome</keyword>
<reference evidence="5" key="1">
    <citation type="journal article" date="2014" name="Biotechnol. Biofuels">
        <title>Comparison of single-molecule sequencing and hybrid approaches for finishing the genome of Clostridium autoethanogenum and analysis of CRISPR systems in industrial relevant Clostridia.</title>
        <authorList>
            <person name="Brown S.D."/>
            <person name="Nagaraju S."/>
            <person name="Utturkar S."/>
            <person name="De Tissera S."/>
            <person name="Segovia S."/>
            <person name="Mitchell W."/>
            <person name="Land M.L."/>
            <person name="Dassanayake A."/>
            <person name="Kopke M."/>
        </authorList>
    </citation>
    <scope>NUCLEOTIDE SEQUENCE [LARGE SCALE GENOMIC DNA]</scope>
    <source>
        <strain evidence="5">DSM 10061</strain>
    </source>
</reference>
<dbReference type="Pfam" id="PF08797">
    <property type="entry name" value="HIRAN"/>
    <property type="match status" value="1"/>
</dbReference>